<dbReference type="RefSeq" id="WP_025359708.1">
    <property type="nucleotide sequence ID" value="NZ_BAAABQ010000033.1"/>
</dbReference>
<dbReference type="Proteomes" id="UP000517916">
    <property type="component" value="Unassembled WGS sequence"/>
</dbReference>
<dbReference type="NCBIfam" id="NF033691">
    <property type="entry name" value="immunity_MafI"/>
    <property type="match status" value="1"/>
</dbReference>
<accession>A0ABR6BDP2</accession>
<name>A0ABR6BDP2_9PSEU</name>
<dbReference type="InterPro" id="IPR047880">
    <property type="entry name" value="MafI-like"/>
</dbReference>
<evidence type="ECO:0000313" key="1">
    <source>
        <dbReference type="EMBL" id="MBA8924995.1"/>
    </source>
</evidence>
<dbReference type="EMBL" id="JACJID010000002">
    <property type="protein sequence ID" value="MBA8924995.1"/>
    <property type="molecule type" value="Genomic_DNA"/>
</dbReference>
<proteinExistence type="predicted"/>
<evidence type="ECO:0000313" key="2">
    <source>
        <dbReference type="Proteomes" id="UP000517916"/>
    </source>
</evidence>
<keyword evidence="2" id="KW-1185">Reference proteome</keyword>
<organism evidence="1 2">
    <name type="scientific">Kutzneria viridogrisea</name>
    <dbReference type="NCBI Taxonomy" id="47990"/>
    <lineage>
        <taxon>Bacteria</taxon>
        <taxon>Bacillati</taxon>
        <taxon>Actinomycetota</taxon>
        <taxon>Actinomycetes</taxon>
        <taxon>Pseudonocardiales</taxon>
        <taxon>Pseudonocardiaceae</taxon>
        <taxon>Kutzneria</taxon>
    </lineage>
</organism>
<gene>
    <name evidence="1" type="ORF">BC739_002194</name>
</gene>
<reference evidence="1 2" key="1">
    <citation type="submission" date="2020-08" db="EMBL/GenBank/DDBJ databases">
        <title>Genomic Encyclopedia of Archaeal and Bacterial Type Strains, Phase II (KMG-II): from individual species to whole genera.</title>
        <authorList>
            <person name="Goeker M."/>
        </authorList>
    </citation>
    <scope>NUCLEOTIDE SEQUENCE [LARGE SCALE GENOMIC DNA]</scope>
    <source>
        <strain evidence="1 2">DSM 43850</strain>
    </source>
</reference>
<comment type="caution">
    <text evidence="1">The sequence shown here is derived from an EMBL/GenBank/DDBJ whole genome shotgun (WGS) entry which is preliminary data.</text>
</comment>
<protein>
    <submittedName>
        <fullName evidence="1">Uncharacterized protein</fullName>
    </submittedName>
</protein>
<sequence>MKAQESEQIIGALSRLLPAERADEAHSYWRHGEPDLAVETLIDLLSDRHVPLTRADRARLLKLAISYGCEDRAWEALPWCPDADDPDWPWRAIEHTEFGRTVEAELVTEIGPGHPLHGKQLTAWLACERCDDVLLMVDEDSPDPLCAVVHPTWSRRRESLPWPETVLLADEDDAIAALGRCHAQ</sequence>